<dbReference type="GO" id="GO:0009279">
    <property type="term" value="C:cell outer membrane"/>
    <property type="evidence" value="ECO:0007669"/>
    <property type="project" value="UniProtKB-SubCell"/>
</dbReference>
<evidence type="ECO:0000256" key="10">
    <source>
        <dbReference type="ARBA" id="ARBA00023237"/>
    </source>
</evidence>
<dbReference type="Gene3D" id="2.40.160.10">
    <property type="entry name" value="Porin"/>
    <property type="match status" value="1"/>
</dbReference>
<dbReference type="EMBL" id="LPLU01000009">
    <property type="protein sequence ID" value="KWK85653.1"/>
    <property type="molecule type" value="Genomic_DNA"/>
</dbReference>
<dbReference type="InterPro" id="IPR023614">
    <property type="entry name" value="Porin_dom_sf"/>
</dbReference>
<keyword evidence="6 11" id="KW-0732">Signal</keyword>
<keyword evidence="7" id="KW-0406">Ion transport</keyword>
<dbReference type="PANTHER" id="PTHR34501">
    <property type="entry name" value="PROTEIN YDDL-RELATED"/>
    <property type="match status" value="1"/>
</dbReference>
<dbReference type="Proteomes" id="UP000065504">
    <property type="component" value="Unassembled WGS sequence"/>
</dbReference>
<dbReference type="AlphaFoldDB" id="A0A108D3J5"/>
<evidence type="ECO:0000256" key="6">
    <source>
        <dbReference type="ARBA" id="ARBA00022729"/>
    </source>
</evidence>
<keyword evidence="10" id="KW-0998">Cell outer membrane</keyword>
<evidence type="ECO:0000313" key="14">
    <source>
        <dbReference type="Proteomes" id="UP000065504"/>
    </source>
</evidence>
<dbReference type="InterPro" id="IPR050298">
    <property type="entry name" value="Gram-neg_bact_OMP"/>
</dbReference>
<dbReference type="PANTHER" id="PTHR34501:SF9">
    <property type="entry name" value="MAJOR OUTER MEMBRANE PROTEIN P.IA"/>
    <property type="match status" value="1"/>
</dbReference>
<comment type="subunit">
    <text evidence="2">Homotrimer.</text>
</comment>
<keyword evidence="8" id="KW-0626">Porin</keyword>
<keyword evidence="4" id="KW-1134">Transmembrane beta strand</keyword>
<keyword evidence="9" id="KW-0472">Membrane</keyword>
<dbReference type="SUPFAM" id="SSF56935">
    <property type="entry name" value="Porins"/>
    <property type="match status" value="1"/>
</dbReference>
<evidence type="ECO:0000256" key="7">
    <source>
        <dbReference type="ARBA" id="ARBA00023065"/>
    </source>
</evidence>
<dbReference type="CDD" id="cd00342">
    <property type="entry name" value="gram_neg_porins"/>
    <property type="match status" value="1"/>
</dbReference>
<feature type="domain" description="Porin" evidence="12">
    <location>
        <begin position="20"/>
        <end position="340"/>
    </location>
</feature>
<evidence type="ECO:0000256" key="9">
    <source>
        <dbReference type="ARBA" id="ARBA00023136"/>
    </source>
</evidence>
<dbReference type="GO" id="GO:0015288">
    <property type="term" value="F:porin activity"/>
    <property type="evidence" value="ECO:0007669"/>
    <property type="project" value="UniProtKB-KW"/>
</dbReference>
<evidence type="ECO:0000259" key="12">
    <source>
        <dbReference type="Pfam" id="PF13609"/>
    </source>
</evidence>
<dbReference type="InterPro" id="IPR033900">
    <property type="entry name" value="Gram_neg_porin_domain"/>
</dbReference>
<evidence type="ECO:0000256" key="11">
    <source>
        <dbReference type="SAM" id="SignalP"/>
    </source>
</evidence>
<dbReference type="Pfam" id="PF13609">
    <property type="entry name" value="Porin_4"/>
    <property type="match status" value="1"/>
</dbReference>
<accession>A0A108D3J5</accession>
<evidence type="ECO:0000256" key="4">
    <source>
        <dbReference type="ARBA" id="ARBA00022452"/>
    </source>
</evidence>
<keyword evidence="5" id="KW-0812">Transmembrane</keyword>
<evidence type="ECO:0000256" key="1">
    <source>
        <dbReference type="ARBA" id="ARBA00004571"/>
    </source>
</evidence>
<evidence type="ECO:0000313" key="13">
    <source>
        <dbReference type="EMBL" id="KWK85653.1"/>
    </source>
</evidence>
<keyword evidence="3" id="KW-0813">Transport</keyword>
<dbReference type="RefSeq" id="WP_060231625.1">
    <property type="nucleotide sequence ID" value="NZ_LPLU01000009.1"/>
</dbReference>
<protein>
    <submittedName>
        <fullName evidence="13">Porin</fullName>
    </submittedName>
</protein>
<feature type="signal peptide" evidence="11">
    <location>
        <begin position="1"/>
        <end position="31"/>
    </location>
</feature>
<name>A0A108D3J5_9BURK</name>
<dbReference type="GO" id="GO:0046930">
    <property type="term" value="C:pore complex"/>
    <property type="evidence" value="ECO:0007669"/>
    <property type="project" value="UniProtKB-KW"/>
</dbReference>
<comment type="subcellular location">
    <subcellularLocation>
        <location evidence="1">Cell outer membrane</location>
        <topology evidence="1">Multi-pass membrane protein</topology>
    </subcellularLocation>
</comment>
<evidence type="ECO:0000256" key="8">
    <source>
        <dbReference type="ARBA" id="ARBA00023114"/>
    </source>
</evidence>
<comment type="caution">
    <text evidence="13">The sequence shown here is derived from an EMBL/GenBank/DDBJ whole genome shotgun (WGS) entry which is preliminary data.</text>
</comment>
<feature type="chain" id="PRO_5007129979" evidence="11">
    <location>
        <begin position="32"/>
        <end position="360"/>
    </location>
</feature>
<evidence type="ECO:0000256" key="5">
    <source>
        <dbReference type="ARBA" id="ARBA00022692"/>
    </source>
</evidence>
<organism evidence="13 14">
    <name type="scientific">Burkholderia ubonensis</name>
    <dbReference type="NCBI Taxonomy" id="101571"/>
    <lineage>
        <taxon>Bacteria</taxon>
        <taxon>Pseudomonadati</taxon>
        <taxon>Pseudomonadota</taxon>
        <taxon>Betaproteobacteria</taxon>
        <taxon>Burkholderiales</taxon>
        <taxon>Burkholderiaceae</taxon>
        <taxon>Burkholderia</taxon>
        <taxon>Burkholderia cepacia complex</taxon>
    </lineage>
</organism>
<evidence type="ECO:0000256" key="2">
    <source>
        <dbReference type="ARBA" id="ARBA00011233"/>
    </source>
</evidence>
<proteinExistence type="predicted"/>
<sequence>MTSQAPRTRFRAGFLMAGAAGALCAAPLAHAQSSVTLYGVADAFVGSVKAPGGRTAIVQSGGGMTTSFWGIGGTEDLGNGNKAVFVLESYFQPQSGAYGRYAGDSPFSRNAYIGLQTRFGQLRVGRITTPLYLATIQFNPLFNSYTFSPMIFHTFKGAGAEGVVGDSAWNNALAYTSPTVGGFNAGLLYALGNTAGRNGAKKWSVNANYARGAFAAAAVFQYVNFSATPGDLGGVLAAAPGLSSQRTVQIGASYDWRVVKLFAQYMNVANRAQRGNFHGDTVQAGVSVPIGTGSLLASYAYTHSSGASGSGADGEHRSTGALGYDYLLSKRTDVYSAIKVDHVGGLSTGITYGAGLRTRF</sequence>
<gene>
    <name evidence="13" type="ORF">WM16_30150</name>
</gene>
<dbReference type="GO" id="GO:0006811">
    <property type="term" value="P:monoatomic ion transport"/>
    <property type="evidence" value="ECO:0007669"/>
    <property type="project" value="UniProtKB-KW"/>
</dbReference>
<reference evidence="13 14" key="1">
    <citation type="submission" date="2015-11" db="EMBL/GenBank/DDBJ databases">
        <title>Expanding the genomic diversity of Burkholderia species for the development of highly accurate diagnostics.</title>
        <authorList>
            <person name="Sahl J."/>
            <person name="Keim P."/>
            <person name="Wagner D."/>
        </authorList>
    </citation>
    <scope>NUCLEOTIDE SEQUENCE [LARGE SCALE GENOMIC DNA]</scope>
    <source>
        <strain evidence="13 14">MSMB782WGS</strain>
    </source>
</reference>
<evidence type="ECO:0000256" key="3">
    <source>
        <dbReference type="ARBA" id="ARBA00022448"/>
    </source>
</evidence>